<dbReference type="RefSeq" id="WP_077979595.1">
    <property type="nucleotide sequence ID" value="NZ_JACHXX010000008.1"/>
</dbReference>
<reference evidence="1 2" key="1">
    <citation type="submission" date="2020-08" db="EMBL/GenBank/DDBJ databases">
        <title>Genomic Encyclopedia of Type Strains, Phase III (KMG-III): the genomes of soil and plant-associated and newly described type strains.</title>
        <authorList>
            <person name="Whitman W."/>
        </authorList>
    </citation>
    <scope>NUCLEOTIDE SEQUENCE [LARGE SCALE GENOMIC DNA]</scope>
    <source>
        <strain evidence="1 2">CECT 8280</strain>
    </source>
</reference>
<gene>
    <name evidence="1" type="ORF">FHS25_005185</name>
</gene>
<sequence>MVNSTSVLLQPALGDWASQNRQGREMADALVQRMISEENPLLLGRMLSSFYSGGEHAGVKTGFVQQLAEKLMTSRI</sequence>
<protein>
    <submittedName>
        <fullName evidence="1">Uncharacterized protein</fullName>
    </submittedName>
</protein>
<keyword evidence="2" id="KW-1185">Reference proteome</keyword>
<evidence type="ECO:0000313" key="2">
    <source>
        <dbReference type="Proteomes" id="UP000542811"/>
    </source>
</evidence>
<dbReference type="EMBL" id="JACHXX010000008">
    <property type="protein sequence ID" value="MBB3164682.1"/>
    <property type="molecule type" value="Genomic_DNA"/>
</dbReference>
<name>A0ABR6GEH0_9HYPH</name>
<organism evidence="1 2">
    <name type="scientific">Rhizobium laguerreae</name>
    <dbReference type="NCBI Taxonomy" id="1076926"/>
    <lineage>
        <taxon>Bacteria</taxon>
        <taxon>Pseudomonadati</taxon>
        <taxon>Pseudomonadota</taxon>
        <taxon>Alphaproteobacteria</taxon>
        <taxon>Hyphomicrobiales</taxon>
        <taxon>Rhizobiaceae</taxon>
        <taxon>Rhizobium/Agrobacterium group</taxon>
        <taxon>Rhizobium</taxon>
    </lineage>
</organism>
<comment type="caution">
    <text evidence="1">The sequence shown here is derived from an EMBL/GenBank/DDBJ whole genome shotgun (WGS) entry which is preliminary data.</text>
</comment>
<proteinExistence type="predicted"/>
<evidence type="ECO:0000313" key="1">
    <source>
        <dbReference type="EMBL" id="MBB3164682.1"/>
    </source>
</evidence>
<accession>A0ABR6GEH0</accession>
<dbReference type="Proteomes" id="UP000542811">
    <property type="component" value="Unassembled WGS sequence"/>
</dbReference>